<keyword evidence="1" id="KW-1133">Transmembrane helix</keyword>
<keyword evidence="1" id="KW-0812">Transmembrane</keyword>
<sequence length="136" mass="14857">MKGALKAILYIFLVILSIGVLFAAVLIADNKDKEEKLSEVAHIVIGLGEKINDLESADLIICDSTYNYLNSSLKDTIGENVGIPNSKSPCAVFIRYNFKSGKSKVLEADSLYGLDKLSGATSFYLFKDSVKVAYHD</sequence>
<dbReference type="EMBL" id="CP047897">
    <property type="protein sequence ID" value="QHL88294.1"/>
    <property type="molecule type" value="Genomic_DNA"/>
</dbReference>
<dbReference type="RefSeq" id="WP_160692541.1">
    <property type="nucleotide sequence ID" value="NZ_CP047897.1"/>
</dbReference>
<keyword evidence="3" id="KW-1185">Reference proteome</keyword>
<reference evidence="2 3" key="1">
    <citation type="submission" date="2020-01" db="EMBL/GenBank/DDBJ databases">
        <authorList>
            <person name="Kim M."/>
        </authorList>
    </citation>
    <scope>NUCLEOTIDE SEQUENCE [LARGE SCALE GENOMIC DNA]</scope>
    <source>
        <strain evidence="2 3">BT10</strain>
    </source>
</reference>
<organism evidence="2 3">
    <name type="scientific">Nibribacter ruber</name>
    <dbReference type="NCBI Taxonomy" id="2698458"/>
    <lineage>
        <taxon>Bacteria</taxon>
        <taxon>Pseudomonadati</taxon>
        <taxon>Bacteroidota</taxon>
        <taxon>Cytophagia</taxon>
        <taxon>Cytophagales</taxon>
        <taxon>Hymenobacteraceae</taxon>
        <taxon>Nibribacter</taxon>
    </lineage>
</organism>
<name>A0A6P1P0B4_9BACT</name>
<evidence type="ECO:0000256" key="1">
    <source>
        <dbReference type="SAM" id="Phobius"/>
    </source>
</evidence>
<dbReference type="KEGG" id="nib:GU926_12970"/>
<dbReference type="AlphaFoldDB" id="A0A6P1P0B4"/>
<gene>
    <name evidence="2" type="ORF">GU926_12970</name>
</gene>
<dbReference type="Proteomes" id="UP000464214">
    <property type="component" value="Chromosome"/>
</dbReference>
<evidence type="ECO:0000313" key="3">
    <source>
        <dbReference type="Proteomes" id="UP000464214"/>
    </source>
</evidence>
<proteinExistence type="predicted"/>
<evidence type="ECO:0000313" key="2">
    <source>
        <dbReference type="EMBL" id="QHL88294.1"/>
    </source>
</evidence>
<keyword evidence="1" id="KW-0472">Membrane</keyword>
<protein>
    <submittedName>
        <fullName evidence="2">Uncharacterized protein</fullName>
    </submittedName>
</protein>
<feature type="transmembrane region" description="Helical" evidence="1">
    <location>
        <begin position="7"/>
        <end position="28"/>
    </location>
</feature>
<accession>A0A6P1P0B4</accession>